<keyword evidence="1" id="KW-0812">Transmembrane</keyword>
<reference evidence="2 3" key="1">
    <citation type="submission" date="2014-12" db="EMBL/GenBank/DDBJ databases">
        <title>16Stimator: statistical estimation of ribosomal gene copy numbers from draft genome assemblies.</title>
        <authorList>
            <person name="Perisin M.A."/>
            <person name="Vetter M."/>
            <person name="Gilbert J.A."/>
            <person name="Bergelson J."/>
        </authorList>
    </citation>
    <scope>NUCLEOTIDE SEQUENCE [LARGE SCALE GENOMIC DNA]</scope>
    <source>
        <strain evidence="2 3">MEJ076</strain>
    </source>
</reference>
<keyword evidence="1" id="KW-0472">Membrane</keyword>
<feature type="transmembrane region" description="Helical" evidence="1">
    <location>
        <begin position="6"/>
        <end position="29"/>
    </location>
</feature>
<dbReference type="OrthoDB" id="9966297at2"/>
<protein>
    <recommendedName>
        <fullName evidence="4">Transmembrane protein</fullName>
    </recommendedName>
</protein>
<dbReference type="AlphaFoldDB" id="A0A0D0J8G2"/>
<evidence type="ECO:0000256" key="1">
    <source>
        <dbReference type="SAM" id="Phobius"/>
    </source>
</evidence>
<sequence>MEPHAGTHVTVSVICFGIAACGSGFAVPARYYTAEKAMNQIIYIVGLVVIVLAILSFFGFR</sequence>
<evidence type="ECO:0000313" key="3">
    <source>
        <dbReference type="Proteomes" id="UP000035017"/>
    </source>
</evidence>
<proteinExistence type="predicted"/>
<evidence type="ECO:0008006" key="4">
    <source>
        <dbReference type="Google" id="ProtNLM"/>
    </source>
</evidence>
<keyword evidence="1" id="KW-1133">Transmembrane helix</keyword>
<dbReference type="EMBL" id="JXQV01000011">
    <property type="protein sequence ID" value="KIQ02180.1"/>
    <property type="molecule type" value="Genomic_DNA"/>
</dbReference>
<dbReference type="Proteomes" id="UP000035017">
    <property type="component" value="Unassembled WGS sequence"/>
</dbReference>
<organism evidence="2 3">
    <name type="scientific">Agrobacterium tumefaciens</name>
    <dbReference type="NCBI Taxonomy" id="358"/>
    <lineage>
        <taxon>Bacteria</taxon>
        <taxon>Pseudomonadati</taxon>
        <taxon>Pseudomonadota</taxon>
        <taxon>Alphaproteobacteria</taxon>
        <taxon>Hyphomicrobiales</taxon>
        <taxon>Rhizobiaceae</taxon>
        <taxon>Rhizobium/Agrobacterium group</taxon>
        <taxon>Agrobacterium</taxon>
        <taxon>Agrobacterium tumefaciens complex</taxon>
    </lineage>
</organism>
<name>A0A0D0J8G2_AGRTU</name>
<feature type="transmembrane region" description="Helical" evidence="1">
    <location>
        <begin position="41"/>
        <end position="60"/>
    </location>
</feature>
<accession>A0A0D0J8G2</accession>
<comment type="caution">
    <text evidence="2">The sequence shown here is derived from an EMBL/GenBank/DDBJ whole genome shotgun (WGS) entry which is preliminary data.</text>
</comment>
<gene>
    <name evidence="2" type="ORF">RU07_12035</name>
</gene>
<evidence type="ECO:0000313" key="2">
    <source>
        <dbReference type="EMBL" id="KIQ02180.1"/>
    </source>
</evidence>